<keyword evidence="2" id="KW-1185">Reference proteome</keyword>
<evidence type="ECO:0008006" key="3">
    <source>
        <dbReference type="Google" id="ProtNLM"/>
    </source>
</evidence>
<dbReference type="Proteomes" id="UP000054485">
    <property type="component" value="Unassembled WGS sequence"/>
</dbReference>
<dbReference type="EMBL" id="KN835845">
    <property type="protein sequence ID" value="KIK33905.1"/>
    <property type="molecule type" value="Genomic_DNA"/>
</dbReference>
<sequence>SGQRLAVFTDSLDSVAIFNSLAAGAGYNDLLGFIVDLVLATSIDFRVFHISGDKNTVADHLSRNRGLEALTCVPNLRILPFKPP</sequence>
<evidence type="ECO:0000313" key="1">
    <source>
        <dbReference type="EMBL" id="KIK33905.1"/>
    </source>
</evidence>
<protein>
    <recommendedName>
        <fullName evidence="3">RNase H type-1 domain-containing protein</fullName>
    </recommendedName>
</protein>
<accession>A0A0C9Z8U0</accession>
<name>A0A0C9Z8U0_9AGAM</name>
<dbReference type="InParanoid" id="A0A0C9Z8U0"/>
<feature type="non-terminal residue" evidence="1">
    <location>
        <position position="84"/>
    </location>
</feature>
<organism evidence="1 2">
    <name type="scientific">Suillus luteus UH-Slu-Lm8-n1</name>
    <dbReference type="NCBI Taxonomy" id="930992"/>
    <lineage>
        <taxon>Eukaryota</taxon>
        <taxon>Fungi</taxon>
        <taxon>Dikarya</taxon>
        <taxon>Basidiomycota</taxon>
        <taxon>Agaricomycotina</taxon>
        <taxon>Agaricomycetes</taxon>
        <taxon>Agaricomycetidae</taxon>
        <taxon>Boletales</taxon>
        <taxon>Suillineae</taxon>
        <taxon>Suillaceae</taxon>
        <taxon>Suillus</taxon>
    </lineage>
</organism>
<feature type="non-terminal residue" evidence="1">
    <location>
        <position position="1"/>
    </location>
</feature>
<proteinExistence type="predicted"/>
<evidence type="ECO:0000313" key="2">
    <source>
        <dbReference type="Proteomes" id="UP000054485"/>
    </source>
</evidence>
<gene>
    <name evidence="1" type="ORF">CY34DRAFT_30211</name>
</gene>
<dbReference type="STRING" id="930992.A0A0C9Z8U0"/>
<reference evidence="2" key="2">
    <citation type="submission" date="2015-01" db="EMBL/GenBank/DDBJ databases">
        <title>Evolutionary Origins and Diversification of the Mycorrhizal Mutualists.</title>
        <authorList>
            <consortium name="DOE Joint Genome Institute"/>
            <consortium name="Mycorrhizal Genomics Consortium"/>
            <person name="Kohler A."/>
            <person name="Kuo A."/>
            <person name="Nagy L.G."/>
            <person name="Floudas D."/>
            <person name="Copeland A."/>
            <person name="Barry K.W."/>
            <person name="Cichocki N."/>
            <person name="Veneault-Fourrey C."/>
            <person name="LaButti K."/>
            <person name="Lindquist E.A."/>
            <person name="Lipzen A."/>
            <person name="Lundell T."/>
            <person name="Morin E."/>
            <person name="Murat C."/>
            <person name="Riley R."/>
            <person name="Ohm R."/>
            <person name="Sun H."/>
            <person name="Tunlid A."/>
            <person name="Henrissat B."/>
            <person name="Grigoriev I.V."/>
            <person name="Hibbett D.S."/>
            <person name="Martin F."/>
        </authorList>
    </citation>
    <scope>NUCLEOTIDE SEQUENCE [LARGE SCALE GENOMIC DNA]</scope>
    <source>
        <strain evidence="2">UH-Slu-Lm8-n1</strain>
    </source>
</reference>
<reference evidence="1 2" key="1">
    <citation type="submission" date="2014-04" db="EMBL/GenBank/DDBJ databases">
        <authorList>
            <consortium name="DOE Joint Genome Institute"/>
            <person name="Kuo A."/>
            <person name="Ruytinx J."/>
            <person name="Rineau F."/>
            <person name="Colpaert J."/>
            <person name="Kohler A."/>
            <person name="Nagy L.G."/>
            <person name="Floudas D."/>
            <person name="Copeland A."/>
            <person name="Barry K.W."/>
            <person name="Cichocki N."/>
            <person name="Veneault-Fourrey C."/>
            <person name="LaButti K."/>
            <person name="Lindquist E.A."/>
            <person name="Lipzen A."/>
            <person name="Lundell T."/>
            <person name="Morin E."/>
            <person name="Murat C."/>
            <person name="Sun H."/>
            <person name="Tunlid A."/>
            <person name="Henrissat B."/>
            <person name="Grigoriev I.V."/>
            <person name="Hibbett D.S."/>
            <person name="Martin F."/>
            <person name="Nordberg H.P."/>
            <person name="Cantor M.N."/>
            <person name="Hua S.X."/>
        </authorList>
    </citation>
    <scope>NUCLEOTIDE SEQUENCE [LARGE SCALE GENOMIC DNA]</scope>
    <source>
        <strain evidence="1 2">UH-Slu-Lm8-n1</strain>
    </source>
</reference>
<dbReference type="AlphaFoldDB" id="A0A0C9Z8U0"/>
<dbReference type="OrthoDB" id="3249498at2759"/>
<dbReference type="HOGENOM" id="CLU_125038_1_0_1"/>